<dbReference type="InterPro" id="IPR016032">
    <property type="entry name" value="Sig_transdc_resp-reg_C-effctor"/>
</dbReference>
<accession>A0ABV0KPV1</accession>
<proteinExistence type="predicted"/>
<evidence type="ECO:0000313" key="7">
    <source>
        <dbReference type="Proteomes" id="UP001476950"/>
    </source>
</evidence>
<keyword evidence="1 3" id="KW-0597">Phosphoprotein</keyword>
<dbReference type="PRINTS" id="PR00038">
    <property type="entry name" value="HTHLUXR"/>
</dbReference>
<name>A0ABV0KPV1_9CYAN</name>
<evidence type="ECO:0000313" key="6">
    <source>
        <dbReference type="EMBL" id="MEP1061220.1"/>
    </source>
</evidence>
<dbReference type="SMART" id="SM00448">
    <property type="entry name" value="REC"/>
    <property type="match status" value="1"/>
</dbReference>
<feature type="modified residue" description="4-aspartylphosphate" evidence="3">
    <location>
        <position position="54"/>
    </location>
</feature>
<dbReference type="SUPFAM" id="SSF46894">
    <property type="entry name" value="C-terminal effector domain of the bipartite response regulators"/>
    <property type="match status" value="1"/>
</dbReference>
<organism evidence="6 7">
    <name type="scientific">Stenomitos frigidus AS-A4</name>
    <dbReference type="NCBI Taxonomy" id="2933935"/>
    <lineage>
        <taxon>Bacteria</taxon>
        <taxon>Bacillati</taxon>
        <taxon>Cyanobacteriota</taxon>
        <taxon>Cyanophyceae</taxon>
        <taxon>Leptolyngbyales</taxon>
        <taxon>Leptolyngbyaceae</taxon>
        <taxon>Stenomitos</taxon>
    </lineage>
</organism>
<dbReference type="InterPro" id="IPR000792">
    <property type="entry name" value="Tscrpt_reg_LuxR_C"/>
</dbReference>
<dbReference type="PANTHER" id="PTHR43214:SF43">
    <property type="entry name" value="TWO-COMPONENT RESPONSE REGULATOR"/>
    <property type="match status" value="1"/>
</dbReference>
<dbReference type="Pfam" id="PF00196">
    <property type="entry name" value="GerE"/>
    <property type="match status" value="1"/>
</dbReference>
<gene>
    <name evidence="6" type="ORF">NDI38_22570</name>
</gene>
<feature type="domain" description="Response regulatory" evidence="5">
    <location>
        <begin position="3"/>
        <end position="119"/>
    </location>
</feature>
<protein>
    <submittedName>
        <fullName evidence="6">Response regulator transcription factor</fullName>
    </submittedName>
</protein>
<comment type="caution">
    <text evidence="6">The sequence shown here is derived from an EMBL/GenBank/DDBJ whole genome shotgun (WGS) entry which is preliminary data.</text>
</comment>
<dbReference type="Pfam" id="PF00072">
    <property type="entry name" value="Response_reg"/>
    <property type="match status" value="1"/>
</dbReference>
<dbReference type="Gene3D" id="3.40.50.2300">
    <property type="match status" value="1"/>
</dbReference>
<dbReference type="RefSeq" id="WP_190450004.1">
    <property type="nucleotide sequence ID" value="NZ_JAMPLM010000029.1"/>
</dbReference>
<keyword evidence="7" id="KW-1185">Reference proteome</keyword>
<dbReference type="InterPro" id="IPR001789">
    <property type="entry name" value="Sig_transdc_resp-reg_receiver"/>
</dbReference>
<dbReference type="InterPro" id="IPR011006">
    <property type="entry name" value="CheY-like_superfamily"/>
</dbReference>
<dbReference type="Proteomes" id="UP001476950">
    <property type="component" value="Unassembled WGS sequence"/>
</dbReference>
<feature type="domain" description="HTH luxR-type" evidence="4">
    <location>
        <begin position="148"/>
        <end position="213"/>
    </location>
</feature>
<evidence type="ECO:0000256" key="3">
    <source>
        <dbReference type="PROSITE-ProRule" id="PRU00169"/>
    </source>
</evidence>
<dbReference type="PANTHER" id="PTHR43214">
    <property type="entry name" value="TWO-COMPONENT RESPONSE REGULATOR"/>
    <property type="match status" value="1"/>
</dbReference>
<evidence type="ECO:0000256" key="1">
    <source>
        <dbReference type="ARBA" id="ARBA00022553"/>
    </source>
</evidence>
<dbReference type="SUPFAM" id="SSF52172">
    <property type="entry name" value="CheY-like"/>
    <property type="match status" value="1"/>
</dbReference>
<evidence type="ECO:0000256" key="2">
    <source>
        <dbReference type="ARBA" id="ARBA00023125"/>
    </source>
</evidence>
<sequence>MIRLLLVDDQNFICLGLKAVLEVEPDLEVVGIAENGETAIEQVAALQPDLVLMDIQMPVMDGRVATRAICEQFPDVKVIVFSTFDDNQYVIETLKAGAKGYLLKDMPPEELVQAVRLAYCGYSLLGPTLLKKLATSIPDLKRAESLSASLDLTALTPREQEVLRLISDGSTNREMAARLEISEGTIKTHVTHLLDRLNLRNRTQLAIYSNSIFKENICPCRAATHEPVGDS</sequence>
<evidence type="ECO:0000259" key="4">
    <source>
        <dbReference type="PROSITE" id="PS50043"/>
    </source>
</evidence>
<reference evidence="6 7" key="1">
    <citation type="submission" date="2022-04" db="EMBL/GenBank/DDBJ databases">
        <title>Positive selection, recombination, and allopatry shape intraspecific diversity of widespread and dominant cyanobacteria.</title>
        <authorList>
            <person name="Wei J."/>
            <person name="Shu W."/>
            <person name="Hu C."/>
        </authorList>
    </citation>
    <scope>NUCLEOTIDE SEQUENCE [LARGE SCALE GENOMIC DNA]</scope>
    <source>
        <strain evidence="6 7">AS-A4</strain>
    </source>
</reference>
<dbReference type="PROSITE" id="PS50110">
    <property type="entry name" value="RESPONSE_REGULATORY"/>
    <property type="match status" value="1"/>
</dbReference>
<dbReference type="InterPro" id="IPR058245">
    <property type="entry name" value="NreC/VraR/RcsB-like_REC"/>
</dbReference>
<dbReference type="CDD" id="cd06170">
    <property type="entry name" value="LuxR_C_like"/>
    <property type="match status" value="1"/>
</dbReference>
<dbReference type="SMART" id="SM00421">
    <property type="entry name" value="HTH_LUXR"/>
    <property type="match status" value="1"/>
</dbReference>
<evidence type="ECO:0000259" key="5">
    <source>
        <dbReference type="PROSITE" id="PS50110"/>
    </source>
</evidence>
<dbReference type="EMBL" id="JAMPLM010000029">
    <property type="protein sequence ID" value="MEP1061220.1"/>
    <property type="molecule type" value="Genomic_DNA"/>
</dbReference>
<dbReference type="PROSITE" id="PS50043">
    <property type="entry name" value="HTH_LUXR_2"/>
    <property type="match status" value="1"/>
</dbReference>
<dbReference type="CDD" id="cd17535">
    <property type="entry name" value="REC_NarL-like"/>
    <property type="match status" value="1"/>
</dbReference>
<dbReference type="InterPro" id="IPR039420">
    <property type="entry name" value="WalR-like"/>
</dbReference>
<keyword evidence="2" id="KW-0238">DNA-binding</keyword>